<gene>
    <name evidence="1" type="ORF">HYPSUDRAFT_208670</name>
</gene>
<proteinExistence type="predicted"/>
<accession>A0A0D2P1I8</accession>
<evidence type="ECO:0008006" key="3">
    <source>
        <dbReference type="Google" id="ProtNLM"/>
    </source>
</evidence>
<dbReference type="OrthoDB" id="8117402at2759"/>
<name>A0A0D2P1I8_HYPSF</name>
<dbReference type="Proteomes" id="UP000054270">
    <property type="component" value="Unassembled WGS sequence"/>
</dbReference>
<dbReference type="AlphaFoldDB" id="A0A0D2P1I8"/>
<dbReference type="STRING" id="945553.A0A0D2P1I8"/>
<dbReference type="OMA" id="SWVEFWK"/>
<evidence type="ECO:0000313" key="1">
    <source>
        <dbReference type="EMBL" id="KJA14500.1"/>
    </source>
</evidence>
<sequence>MFSLPQGNTQAEGHSDENPIVLIGDTAAEFRNFLWAMYALPPDLRIATSNVNHLIDIAKVSHKYSFKSLETWALDAIQDYVKREPSPILTFNSTSTEINPLPKASTQQETADQLTRLIRLAQLCDHDRLLATMVALLRQLMGISLQYAYLAMKLADELDLRTLRGAAYLEVMTKATVVRKAVGDSGDSEGTVDSAGRLVITRTQQLKLLAGYYRLTATWDRLRLTPLHFEHSHSCGATWHQQGCTQSWLEFWKENRRSDVVMNLGLADVLGRLKLVQKDLDRWGSATYMHHDCRINAKKAIGDMIKRVEESLPDYFSEPGDFAED</sequence>
<keyword evidence="2" id="KW-1185">Reference proteome</keyword>
<organism evidence="1 2">
    <name type="scientific">Hypholoma sublateritium (strain FD-334 SS-4)</name>
    <dbReference type="NCBI Taxonomy" id="945553"/>
    <lineage>
        <taxon>Eukaryota</taxon>
        <taxon>Fungi</taxon>
        <taxon>Dikarya</taxon>
        <taxon>Basidiomycota</taxon>
        <taxon>Agaricomycotina</taxon>
        <taxon>Agaricomycetes</taxon>
        <taxon>Agaricomycetidae</taxon>
        <taxon>Agaricales</taxon>
        <taxon>Agaricineae</taxon>
        <taxon>Strophariaceae</taxon>
        <taxon>Hypholoma</taxon>
    </lineage>
</organism>
<dbReference type="EMBL" id="KN817677">
    <property type="protein sequence ID" value="KJA14500.1"/>
    <property type="molecule type" value="Genomic_DNA"/>
</dbReference>
<protein>
    <recommendedName>
        <fullName evidence="3">BTB domain-containing protein</fullName>
    </recommendedName>
</protein>
<reference evidence="2" key="1">
    <citation type="submission" date="2014-04" db="EMBL/GenBank/DDBJ databases">
        <title>Evolutionary Origins and Diversification of the Mycorrhizal Mutualists.</title>
        <authorList>
            <consortium name="DOE Joint Genome Institute"/>
            <consortium name="Mycorrhizal Genomics Consortium"/>
            <person name="Kohler A."/>
            <person name="Kuo A."/>
            <person name="Nagy L.G."/>
            <person name="Floudas D."/>
            <person name="Copeland A."/>
            <person name="Barry K.W."/>
            <person name="Cichocki N."/>
            <person name="Veneault-Fourrey C."/>
            <person name="LaButti K."/>
            <person name="Lindquist E.A."/>
            <person name="Lipzen A."/>
            <person name="Lundell T."/>
            <person name="Morin E."/>
            <person name="Murat C."/>
            <person name="Riley R."/>
            <person name="Ohm R."/>
            <person name="Sun H."/>
            <person name="Tunlid A."/>
            <person name="Henrissat B."/>
            <person name="Grigoriev I.V."/>
            <person name="Hibbett D.S."/>
            <person name="Martin F."/>
        </authorList>
    </citation>
    <scope>NUCLEOTIDE SEQUENCE [LARGE SCALE GENOMIC DNA]</scope>
    <source>
        <strain evidence="2">FD-334 SS-4</strain>
    </source>
</reference>
<evidence type="ECO:0000313" key="2">
    <source>
        <dbReference type="Proteomes" id="UP000054270"/>
    </source>
</evidence>